<evidence type="ECO:0000313" key="2">
    <source>
        <dbReference type="Proteomes" id="UP000193642"/>
    </source>
</evidence>
<dbReference type="AlphaFoldDB" id="A0A1Y2CQT4"/>
<gene>
    <name evidence="1" type="ORF">BCR33DRAFT_714435</name>
</gene>
<evidence type="ECO:0000313" key="1">
    <source>
        <dbReference type="EMBL" id="ORY48715.1"/>
    </source>
</evidence>
<protein>
    <submittedName>
        <fullName evidence="1">Uncharacterized protein</fullName>
    </submittedName>
</protein>
<reference evidence="1 2" key="1">
    <citation type="submission" date="2016-07" db="EMBL/GenBank/DDBJ databases">
        <title>Pervasive Adenine N6-methylation of Active Genes in Fungi.</title>
        <authorList>
            <consortium name="DOE Joint Genome Institute"/>
            <person name="Mondo S.J."/>
            <person name="Dannebaum R.O."/>
            <person name="Kuo R.C."/>
            <person name="Labutti K."/>
            <person name="Haridas S."/>
            <person name="Kuo A."/>
            <person name="Salamov A."/>
            <person name="Ahrendt S.R."/>
            <person name="Lipzen A."/>
            <person name="Sullivan W."/>
            <person name="Andreopoulos W.B."/>
            <person name="Clum A."/>
            <person name="Lindquist E."/>
            <person name="Daum C."/>
            <person name="Ramamoorthy G.K."/>
            <person name="Gryganskyi A."/>
            <person name="Culley D."/>
            <person name="Magnuson J.K."/>
            <person name="James T.Y."/>
            <person name="O'Malley M.A."/>
            <person name="Stajich J.E."/>
            <person name="Spatafora J.W."/>
            <person name="Visel A."/>
            <person name="Grigoriev I.V."/>
        </authorList>
    </citation>
    <scope>NUCLEOTIDE SEQUENCE [LARGE SCALE GENOMIC DNA]</scope>
    <source>
        <strain evidence="1 2">JEL800</strain>
    </source>
</reference>
<accession>A0A1Y2CQT4</accession>
<dbReference type="OrthoDB" id="61384at2759"/>
<organism evidence="1 2">
    <name type="scientific">Rhizoclosmatium globosum</name>
    <dbReference type="NCBI Taxonomy" id="329046"/>
    <lineage>
        <taxon>Eukaryota</taxon>
        <taxon>Fungi</taxon>
        <taxon>Fungi incertae sedis</taxon>
        <taxon>Chytridiomycota</taxon>
        <taxon>Chytridiomycota incertae sedis</taxon>
        <taxon>Chytridiomycetes</taxon>
        <taxon>Chytridiales</taxon>
        <taxon>Chytriomycetaceae</taxon>
        <taxon>Rhizoclosmatium</taxon>
    </lineage>
</organism>
<comment type="caution">
    <text evidence="1">The sequence shown here is derived from an EMBL/GenBank/DDBJ whole genome shotgun (WGS) entry which is preliminary data.</text>
</comment>
<dbReference type="STRING" id="329046.A0A1Y2CQT4"/>
<name>A0A1Y2CQT4_9FUNG</name>
<keyword evidence="2" id="KW-1185">Reference proteome</keyword>
<proteinExistence type="predicted"/>
<dbReference type="Proteomes" id="UP000193642">
    <property type="component" value="Unassembled WGS sequence"/>
</dbReference>
<sequence length="213" mass="24541">MYTHHKLEEMLPPECKRYAPIIAVCLRRCRKEWGKVGYLTIHESYVQEGATQRRPGLHIESPGNLPDDPFIEAHAYHRFYCWGGGNFGTGIDGHLDQFGKVNVEGGIFMASNMDDTCRVWDCMISEHWDVTFALGNIEHMRGVIGEGVNMKANKLFWITDRTPHESLKQSKPGFRQFFRLVTSELSAWYQQHNMENSVGTKPPCDIIYENKFV</sequence>
<dbReference type="EMBL" id="MCGO01000011">
    <property type="protein sequence ID" value="ORY48715.1"/>
    <property type="molecule type" value="Genomic_DNA"/>
</dbReference>